<evidence type="ECO:0000313" key="1">
    <source>
        <dbReference type="EnsemblPlants" id="AVESA.00010b.r2.6CG1096020.2.CDS"/>
    </source>
</evidence>
<keyword evidence="2" id="KW-1185">Reference proteome</keyword>
<dbReference type="EnsemblPlants" id="AVESA.00010b.r2.6CG1096020.2">
    <property type="protein sequence ID" value="AVESA.00010b.r2.6CG1096020.2.CDS"/>
    <property type="gene ID" value="AVESA.00010b.r2.6CG1096020"/>
</dbReference>
<reference evidence="1" key="1">
    <citation type="submission" date="2021-05" db="EMBL/GenBank/DDBJ databases">
        <authorList>
            <person name="Scholz U."/>
            <person name="Mascher M."/>
            <person name="Fiebig A."/>
        </authorList>
    </citation>
    <scope>NUCLEOTIDE SEQUENCE [LARGE SCALE GENOMIC DNA]</scope>
</reference>
<proteinExistence type="predicted"/>
<protein>
    <submittedName>
        <fullName evidence="1">Uncharacterized protein</fullName>
    </submittedName>
</protein>
<organism evidence="1 2">
    <name type="scientific">Avena sativa</name>
    <name type="common">Oat</name>
    <dbReference type="NCBI Taxonomy" id="4498"/>
    <lineage>
        <taxon>Eukaryota</taxon>
        <taxon>Viridiplantae</taxon>
        <taxon>Streptophyta</taxon>
        <taxon>Embryophyta</taxon>
        <taxon>Tracheophyta</taxon>
        <taxon>Spermatophyta</taxon>
        <taxon>Magnoliopsida</taxon>
        <taxon>Liliopsida</taxon>
        <taxon>Poales</taxon>
        <taxon>Poaceae</taxon>
        <taxon>BOP clade</taxon>
        <taxon>Pooideae</taxon>
        <taxon>Poodae</taxon>
        <taxon>Poeae</taxon>
        <taxon>Poeae Chloroplast Group 1 (Aveneae type)</taxon>
        <taxon>Aveninae</taxon>
        <taxon>Avena</taxon>
    </lineage>
</organism>
<dbReference type="Proteomes" id="UP001732700">
    <property type="component" value="Chromosome 6C"/>
</dbReference>
<evidence type="ECO:0000313" key="2">
    <source>
        <dbReference type="Proteomes" id="UP001732700"/>
    </source>
</evidence>
<sequence>MHKTLSLETYGLTHFSFDALMKVGKFLQLVSTFLGGFIIAFTRGWLLSLVMLSSIPPVVASAAVMSLVLSKLSNRSQMAYAEAGKVVEQTIGSIRTVVSFTGEKREIDKYQEFLKISYRSAVHQGTAGGLGVGSLLLIVFCSYGLAVWYGARLIIEKGYTGGYIINVLMALMTGAMALGQSSPCLTAFASGQIAAHKMFATIYRKPEIDASDKGGLILDNFAGDVELKDVYFSYPARPEQLIFNGFSISIPTGTTVALVGESGSGKSTVISLVERFYDPQSGEVLLDGVNLKELNLSWIRQKIGLVSQEPILFTTTIRENIEYGKKGASEEEIRRATVLANAAKFIDKLPNGLDTMVGEHGTQLSGGQKQRIAIARAILKNPSILLLDEATSALDAESERVVQDALNNIMVNRTTIIVAHRLSTVKNADTISVLHRGQLVEQGPHAELIKDSNGAYSQLLHLQEVNTNRNGSHGNDSNRLQSASDTANSVSQHSSIKPSLERSVSRYSAQGGSRRNSQTFSLNEHVTEGVDDVKLEKNVIRRLLYLHKPEIPILLLGCTAAAANGAILPVFGMLLSSAINTFYEPPQKLRKDSVFWAEMYVMLGVISIIIIPMQYSLFNMAGGKLIERIRAVSFTRVVYQEIAWFDDPLNSSGAIGSRLSGDAASIKSIAGDVLSLIVQSISTCVVGIVIAMIANWQLAFIVLCFLPCVVAQSYAQTRLMKGFGADAKEMYEQASTIASDAISNIRTVASFCAEEKIIESYRKKCEGPLTKGVRQGAISGVGYGFSFALLFCFYAVSFYVGARFVHDGTAEVGQVFKVFFSLTMMAVGVSQSSSLARDFSKVQDAAVSIFRIIDRISKIDASSEVGSALDTVEGNIELQHVSFKYPARIDVQIFRDLCLKIPSGKTIALVGESGSGKSTVIALIERFYDPDSGTIFLDGVDLKTLKLSWLRQQIGLVGQEPVLFNDTIRANIAYGKTEQVSEEEIIAVAEAANAHRFISSLPHGYDTSVGERGVQLSGGQKQRIAIARAILKDPKLLLLDEATSALDAESERVVQEALDRVTVGRTTVVVAHRLSTITAADKITVIKNGVVAEEGRHEQLLRLPGGAYASLVALQSSSS</sequence>
<name>A0ACD5Z4Y2_AVESA</name>
<accession>A0ACD5Z4Y2</accession>
<reference evidence="1" key="2">
    <citation type="submission" date="2025-09" db="UniProtKB">
        <authorList>
            <consortium name="EnsemblPlants"/>
        </authorList>
    </citation>
    <scope>IDENTIFICATION</scope>
</reference>